<dbReference type="PANTHER" id="PTHR32552">
    <property type="entry name" value="FERRICHROME IRON RECEPTOR-RELATED"/>
    <property type="match status" value="1"/>
</dbReference>
<keyword evidence="3 11" id="KW-1134">Transmembrane beta strand</keyword>
<evidence type="ECO:0000256" key="3">
    <source>
        <dbReference type="ARBA" id="ARBA00022452"/>
    </source>
</evidence>
<keyword evidence="7" id="KW-0406">Ion transport</keyword>
<dbReference type="PANTHER" id="PTHR32552:SF81">
    <property type="entry name" value="TONB-DEPENDENT OUTER MEMBRANE RECEPTOR"/>
    <property type="match status" value="1"/>
</dbReference>
<keyword evidence="6" id="KW-0408">Iron</keyword>
<dbReference type="Pfam" id="PF00593">
    <property type="entry name" value="TonB_dep_Rec_b-barrel"/>
    <property type="match status" value="1"/>
</dbReference>
<dbReference type="PROSITE" id="PS50096">
    <property type="entry name" value="IQ"/>
    <property type="match status" value="1"/>
</dbReference>
<protein>
    <submittedName>
        <fullName evidence="16">TonB-dependent receptor</fullName>
    </submittedName>
</protein>
<evidence type="ECO:0000256" key="7">
    <source>
        <dbReference type="ARBA" id="ARBA00023065"/>
    </source>
</evidence>
<feature type="domain" description="TonB-dependent receptor plug" evidence="15">
    <location>
        <begin position="58"/>
        <end position="168"/>
    </location>
</feature>
<dbReference type="PROSITE" id="PS52016">
    <property type="entry name" value="TONB_DEPENDENT_REC_3"/>
    <property type="match status" value="1"/>
</dbReference>
<dbReference type="AlphaFoldDB" id="A0A7D4AV28"/>
<sequence>MGMKRELRNLLTATTALFAIGAFPQVAMAQQAADTDGDDDTSNFNVIIVTSKGTAQDVYEAPVAVTVFSPEALDSRNADSIVDIGKYVPNLTVTNFGAGNPSSQFPSIRGIGFQDHLIVIDPTVGVYVDGVYLGRQIGQNLNLDNIERLEVLRGPQGTLFGRNSVGGAVNIVTRQPGDEETASVKLQAGTRGRLAADFYGNTRLSDTLAASISFGIDRRNGLGDFLNIPNPEARVGELEDIHGRIALKWTPSDRLSIQLTADGNEGTNGQNPFTTTIKVPPGGCTAADIADLFGPYAVACAGGLDPVTSQSENPFDTNSGQADLARTSNSAYGFSGIIDYALSDALNLKFIGSYRFSDYEGGLDDDGAELDFLSFPEVGEAEQYSFELQLGGQSGIFDYVGGLYYFNEDGFNFQQPTTFNGFGDGLFEQTQQTESYAAYANLGVRVTEALRISGGLRFTHDSKDATADLGFAPEFGGSASFSEVTWEASATYALADRLDIYGTVARGYQSGQFPARPFGGADTFFATDPVTAINYEAGIKGEPTDWLQMALSVFHTTYNSFPAQVSTIGPNGFITVTDDAGDLRSIGVEWEGNVRLGAFSLNTAVGYIDSTFRNVEPGSSLADGNRAALTPRWTVAVGPQVEFDVGGGRITARADYSYRGSLEGQPNNSPTAFIDSRELLGFNVTYEPDGANWSITAYGKNITDERYTQGALDVGPYVLNILANDASEFGLKFGWSLGGN</sequence>
<evidence type="ECO:0000259" key="14">
    <source>
        <dbReference type="Pfam" id="PF00593"/>
    </source>
</evidence>
<evidence type="ECO:0000256" key="6">
    <source>
        <dbReference type="ARBA" id="ARBA00023004"/>
    </source>
</evidence>
<keyword evidence="17" id="KW-1185">Reference proteome</keyword>
<evidence type="ECO:0000256" key="12">
    <source>
        <dbReference type="RuleBase" id="RU003357"/>
    </source>
</evidence>
<gene>
    <name evidence="16" type="ORF">HQR01_14050</name>
</gene>
<keyword evidence="10 11" id="KW-0998">Cell outer membrane</keyword>
<dbReference type="SUPFAM" id="SSF56935">
    <property type="entry name" value="Porins"/>
    <property type="match status" value="1"/>
</dbReference>
<evidence type="ECO:0000256" key="5">
    <source>
        <dbReference type="ARBA" id="ARBA00022692"/>
    </source>
</evidence>
<evidence type="ECO:0000313" key="17">
    <source>
        <dbReference type="Proteomes" id="UP000504693"/>
    </source>
</evidence>
<keyword evidence="16" id="KW-0675">Receptor</keyword>
<dbReference type="InterPro" id="IPR000531">
    <property type="entry name" value="Beta-barrel_TonB"/>
</dbReference>
<dbReference type="Proteomes" id="UP000504693">
    <property type="component" value="Chromosome"/>
</dbReference>
<dbReference type="CDD" id="cd01347">
    <property type="entry name" value="ligand_gated_channel"/>
    <property type="match status" value="1"/>
</dbReference>
<dbReference type="InterPro" id="IPR036942">
    <property type="entry name" value="Beta-barrel_TonB_sf"/>
</dbReference>
<dbReference type="GO" id="GO:0006826">
    <property type="term" value="P:iron ion transport"/>
    <property type="evidence" value="ECO:0007669"/>
    <property type="project" value="UniProtKB-KW"/>
</dbReference>
<dbReference type="InterPro" id="IPR039426">
    <property type="entry name" value="TonB-dep_rcpt-like"/>
</dbReference>
<evidence type="ECO:0000256" key="2">
    <source>
        <dbReference type="ARBA" id="ARBA00022448"/>
    </source>
</evidence>
<keyword evidence="8 12" id="KW-0798">TonB box</keyword>
<dbReference type="Pfam" id="PF07715">
    <property type="entry name" value="Plug"/>
    <property type="match status" value="1"/>
</dbReference>
<evidence type="ECO:0000256" key="13">
    <source>
        <dbReference type="SAM" id="SignalP"/>
    </source>
</evidence>
<feature type="chain" id="PRO_5028828155" evidence="13">
    <location>
        <begin position="30"/>
        <end position="740"/>
    </location>
</feature>
<evidence type="ECO:0000256" key="9">
    <source>
        <dbReference type="ARBA" id="ARBA00023136"/>
    </source>
</evidence>
<keyword evidence="2 11" id="KW-0813">Transport</keyword>
<evidence type="ECO:0000313" key="16">
    <source>
        <dbReference type="EMBL" id="QKG72397.1"/>
    </source>
</evidence>
<reference evidence="16 17" key="1">
    <citation type="submission" date="2020-05" db="EMBL/GenBank/DDBJ databases">
        <title>Erythrobacter mangrovi sp. nov., isolated from rhizosphere soil of mangrove plant (Kandelia candel).</title>
        <authorList>
            <person name="Ye Y.H."/>
        </authorList>
    </citation>
    <scope>NUCLEOTIDE SEQUENCE [LARGE SCALE GENOMIC DNA]</scope>
    <source>
        <strain evidence="16 17">EB310</strain>
    </source>
</reference>
<keyword evidence="4" id="KW-0410">Iron transport</keyword>
<feature type="domain" description="TonB-dependent receptor-like beta-barrel" evidence="14">
    <location>
        <begin position="313"/>
        <end position="702"/>
    </location>
</feature>
<evidence type="ECO:0000256" key="8">
    <source>
        <dbReference type="ARBA" id="ARBA00023077"/>
    </source>
</evidence>
<organism evidence="16 17">
    <name type="scientific">Erythrobacter mangrovi</name>
    <dbReference type="NCBI Taxonomy" id="2739433"/>
    <lineage>
        <taxon>Bacteria</taxon>
        <taxon>Pseudomonadati</taxon>
        <taxon>Pseudomonadota</taxon>
        <taxon>Alphaproteobacteria</taxon>
        <taxon>Sphingomonadales</taxon>
        <taxon>Erythrobacteraceae</taxon>
        <taxon>Erythrobacter/Porphyrobacter group</taxon>
        <taxon>Erythrobacter</taxon>
    </lineage>
</organism>
<comment type="subcellular location">
    <subcellularLocation>
        <location evidence="1 11">Cell outer membrane</location>
        <topology evidence="1 11">Multi-pass membrane protein</topology>
    </subcellularLocation>
</comment>
<dbReference type="EMBL" id="CP053921">
    <property type="protein sequence ID" value="QKG72397.1"/>
    <property type="molecule type" value="Genomic_DNA"/>
</dbReference>
<comment type="similarity">
    <text evidence="11 12">Belongs to the TonB-dependent receptor family.</text>
</comment>
<feature type="signal peptide" evidence="13">
    <location>
        <begin position="1"/>
        <end position="29"/>
    </location>
</feature>
<keyword evidence="13" id="KW-0732">Signal</keyword>
<dbReference type="KEGG" id="emv:HQR01_14050"/>
<evidence type="ECO:0000256" key="11">
    <source>
        <dbReference type="PROSITE-ProRule" id="PRU01360"/>
    </source>
</evidence>
<evidence type="ECO:0000259" key="15">
    <source>
        <dbReference type="Pfam" id="PF07715"/>
    </source>
</evidence>
<evidence type="ECO:0000256" key="10">
    <source>
        <dbReference type="ARBA" id="ARBA00023237"/>
    </source>
</evidence>
<dbReference type="RefSeq" id="WP_173215618.1">
    <property type="nucleotide sequence ID" value="NZ_CP053921.1"/>
</dbReference>
<evidence type="ECO:0000256" key="1">
    <source>
        <dbReference type="ARBA" id="ARBA00004571"/>
    </source>
</evidence>
<keyword evidence="5 11" id="KW-0812">Transmembrane</keyword>
<dbReference type="InterPro" id="IPR012910">
    <property type="entry name" value="Plug_dom"/>
</dbReference>
<keyword evidence="9 11" id="KW-0472">Membrane</keyword>
<name>A0A7D4AV28_9SPHN</name>
<accession>A0A7D4AV28</accession>
<dbReference type="Gene3D" id="2.40.170.20">
    <property type="entry name" value="TonB-dependent receptor, beta-barrel domain"/>
    <property type="match status" value="1"/>
</dbReference>
<proteinExistence type="inferred from homology"/>
<evidence type="ECO:0000256" key="4">
    <source>
        <dbReference type="ARBA" id="ARBA00022496"/>
    </source>
</evidence>
<dbReference type="GO" id="GO:0009279">
    <property type="term" value="C:cell outer membrane"/>
    <property type="evidence" value="ECO:0007669"/>
    <property type="project" value="UniProtKB-SubCell"/>
</dbReference>